<reference evidence="2" key="1">
    <citation type="submission" date="2007-09" db="EMBL/GenBank/DDBJ databases">
        <title>Complete genome sequence of Rickettsia canadensis.</title>
        <authorList>
            <person name="Madan A."/>
            <person name="Fahey J."/>
            <person name="Helton E."/>
            <person name="Ketteman M."/>
            <person name="Madan A."/>
            <person name="Rodrigues S."/>
            <person name="Sanchez A."/>
            <person name="Whiting M."/>
            <person name="Dasch G."/>
            <person name="Eremeeva M."/>
        </authorList>
    </citation>
    <scope>NUCLEOTIDE SEQUENCE [LARGE SCALE GENOMIC DNA]</scope>
    <source>
        <strain evidence="2">McKiel</strain>
    </source>
</reference>
<protein>
    <submittedName>
        <fullName evidence="1">Uncharacterized protein</fullName>
    </submittedName>
</protein>
<organism evidence="1 2">
    <name type="scientific">Rickettsia canadensis (strain McKiel)</name>
    <dbReference type="NCBI Taxonomy" id="293613"/>
    <lineage>
        <taxon>Bacteria</taxon>
        <taxon>Pseudomonadati</taxon>
        <taxon>Pseudomonadota</taxon>
        <taxon>Alphaproteobacteria</taxon>
        <taxon>Rickettsiales</taxon>
        <taxon>Rickettsiaceae</taxon>
        <taxon>Rickettsieae</taxon>
        <taxon>Rickettsia</taxon>
        <taxon>belli group</taxon>
    </lineage>
</organism>
<dbReference type="EMBL" id="CP000409">
    <property type="protein sequence ID" value="ABV73373.1"/>
    <property type="molecule type" value="Genomic_DNA"/>
</dbReference>
<evidence type="ECO:0000313" key="1">
    <source>
        <dbReference type="EMBL" id="ABV73373.1"/>
    </source>
</evidence>
<name>A8EYE0_RICCK</name>
<proteinExistence type="predicted"/>
<gene>
    <name evidence="1" type="ordered locus">A1E_02140</name>
</gene>
<evidence type="ECO:0000313" key="2">
    <source>
        <dbReference type="Proteomes" id="UP000007056"/>
    </source>
</evidence>
<dbReference type="AlphaFoldDB" id="A8EYE0"/>
<dbReference type="Proteomes" id="UP000007056">
    <property type="component" value="Chromosome"/>
</dbReference>
<dbReference type="KEGG" id="rcm:A1E_02140"/>
<dbReference type="HOGENOM" id="CLU_2737462_0_0_5"/>
<sequence>MYYFSHNFILLKYTFAIPLNSALNVKGFIFPRGHMSSSIVFYGWFFANIRHYLIKNNNSSDFNWYWIFVDL</sequence>
<accession>A8EYE0</accession>
<dbReference type="STRING" id="293613.A1E_02140"/>